<organism evidence="4">
    <name type="scientific">Echinostoma caproni</name>
    <dbReference type="NCBI Taxonomy" id="27848"/>
    <lineage>
        <taxon>Eukaryota</taxon>
        <taxon>Metazoa</taxon>
        <taxon>Spiralia</taxon>
        <taxon>Lophotrochozoa</taxon>
        <taxon>Platyhelminthes</taxon>
        <taxon>Trematoda</taxon>
        <taxon>Digenea</taxon>
        <taxon>Plagiorchiida</taxon>
        <taxon>Echinostomata</taxon>
        <taxon>Echinostomatoidea</taxon>
        <taxon>Echinostomatidae</taxon>
        <taxon>Echinostoma</taxon>
    </lineage>
</organism>
<reference evidence="2 3" key="2">
    <citation type="submission" date="2018-11" db="EMBL/GenBank/DDBJ databases">
        <authorList>
            <consortium name="Pathogen Informatics"/>
        </authorList>
    </citation>
    <scope>NUCLEOTIDE SEQUENCE [LARGE SCALE GENOMIC DNA]</scope>
    <source>
        <strain evidence="2 3">Egypt</strain>
    </source>
</reference>
<evidence type="ECO:0000256" key="1">
    <source>
        <dbReference type="SAM" id="MobiDB-lite"/>
    </source>
</evidence>
<keyword evidence="3" id="KW-1185">Reference proteome</keyword>
<dbReference type="WBParaSite" id="ECPE_0001640601-mRNA-1">
    <property type="protein sequence ID" value="ECPE_0001640601-mRNA-1"/>
    <property type="gene ID" value="ECPE_0001640601"/>
</dbReference>
<dbReference type="Proteomes" id="UP000272942">
    <property type="component" value="Unassembled WGS sequence"/>
</dbReference>
<evidence type="ECO:0000313" key="3">
    <source>
        <dbReference type="Proteomes" id="UP000272942"/>
    </source>
</evidence>
<evidence type="ECO:0000313" key="4">
    <source>
        <dbReference type="WBParaSite" id="ECPE_0001640601-mRNA-1"/>
    </source>
</evidence>
<feature type="compositionally biased region" description="Polar residues" evidence="1">
    <location>
        <begin position="19"/>
        <end position="29"/>
    </location>
</feature>
<proteinExistence type="predicted"/>
<protein>
    <submittedName>
        <fullName evidence="4">EKA-like protein</fullName>
    </submittedName>
</protein>
<gene>
    <name evidence="2" type="ORF">ECPE_LOCUS16363</name>
</gene>
<accession>A0A183BAX8</accession>
<reference evidence="4" key="1">
    <citation type="submission" date="2016-06" db="UniProtKB">
        <authorList>
            <consortium name="WormBaseParasite"/>
        </authorList>
    </citation>
    <scope>IDENTIFICATION</scope>
</reference>
<sequence>MNSVSSATGPAEKPKASPLNESTPKSRSVLQRAGPEVKKVRKAKETQVAPKTIAPALETGGVKQRSTKVNKEITTPAREQHLDHKTGPLKTPERSTGSRSWATVVTNTLLHNPVMMNGSSSGTADLDDLVSTVSDLRVTNIGQAKGGLSWVAEDMPTINVIAKNEVAPRVLRPKNLIP</sequence>
<dbReference type="AlphaFoldDB" id="A0A183BAX8"/>
<dbReference type="EMBL" id="UZAN01064024">
    <property type="protein sequence ID" value="VDP93635.1"/>
    <property type="molecule type" value="Genomic_DNA"/>
</dbReference>
<evidence type="ECO:0000313" key="2">
    <source>
        <dbReference type="EMBL" id="VDP93635.1"/>
    </source>
</evidence>
<name>A0A183BAX8_9TREM</name>
<feature type="region of interest" description="Disordered" evidence="1">
    <location>
        <begin position="1"/>
        <end position="99"/>
    </location>
</feature>